<dbReference type="AlphaFoldDB" id="A0A0G0QZ13"/>
<feature type="domain" description="Methyltransferase putative zinc binding" evidence="1">
    <location>
        <begin position="19"/>
        <end position="80"/>
    </location>
</feature>
<dbReference type="PANTHER" id="PTHR43861">
    <property type="entry name" value="TRANS-ACONITATE 2-METHYLTRANSFERASE-RELATED"/>
    <property type="match status" value="1"/>
</dbReference>
<dbReference type="SUPFAM" id="SSF53335">
    <property type="entry name" value="S-adenosyl-L-methionine-dependent methyltransferases"/>
    <property type="match status" value="1"/>
</dbReference>
<dbReference type="Gene3D" id="6.10.250.3100">
    <property type="match status" value="1"/>
</dbReference>
<evidence type="ECO:0008006" key="5">
    <source>
        <dbReference type="Google" id="ProtNLM"/>
    </source>
</evidence>
<dbReference type="Gene3D" id="6.20.50.110">
    <property type="entry name" value="Methyltransferase, zinc-binding domain"/>
    <property type="match status" value="1"/>
</dbReference>
<dbReference type="Proteomes" id="UP000034881">
    <property type="component" value="Unassembled WGS sequence"/>
</dbReference>
<dbReference type="InterPro" id="IPR013691">
    <property type="entry name" value="MeTrfase_14"/>
</dbReference>
<protein>
    <recommendedName>
        <fullName evidence="5">Methyltransferase</fullName>
    </recommendedName>
</protein>
<dbReference type="Gene3D" id="3.40.50.720">
    <property type="entry name" value="NAD(P)-binding Rossmann-like Domain"/>
    <property type="match status" value="1"/>
</dbReference>
<dbReference type="InterPro" id="IPR013630">
    <property type="entry name" value="Methyltransf_Zn-bd_dom_put"/>
</dbReference>
<feature type="domain" description="C-methyltransferase" evidence="2">
    <location>
        <begin position="261"/>
        <end position="416"/>
    </location>
</feature>
<sequence length="426" mass="48305">MQLSYPKHHFINAGHIDRCQICNSDKLHLVLDLGHQALCDTLLSKETLNEPEKTYPLRMIWCQKCTCVQLDYCVSGSEVYHPDYPYRSGITKELADYQRNISHSLIQNYNLTSKDLVVDVGSNDGTLLSSFKQMGVKTLGVEPTNIAKIAQASGIETIQAFFDIKTAKKIKKEQGEASLVITTNTFAHMQTIGEFVMGAYNLLKKDGVFVNETHYLLDVIAGGQFDTIYHEHLRTYSLKAYIKLFDQYDFTITNVERGSRYGGNIRVIATKGKGRKVNPAVRKLLKVEEEFGLGKLETYEKFASRVKVARLKFIDFLINAKKTGKTVTGNSCPARCSTLLNYYGIDKELLPYIAEQPTSLKLNMFLPGKHIPIVNNQRLIDEQPKFVVILAWHYAKFIMEQLKARGLKSDFIIPLPDFKIVKNSQV</sequence>
<evidence type="ECO:0000259" key="2">
    <source>
        <dbReference type="Pfam" id="PF08484"/>
    </source>
</evidence>
<reference evidence="3 4" key="1">
    <citation type="journal article" date="2015" name="Nature">
        <title>rRNA introns, odd ribosomes, and small enigmatic genomes across a large radiation of phyla.</title>
        <authorList>
            <person name="Brown C.T."/>
            <person name="Hug L.A."/>
            <person name="Thomas B.C."/>
            <person name="Sharon I."/>
            <person name="Castelle C.J."/>
            <person name="Singh A."/>
            <person name="Wilkins M.J."/>
            <person name="Williams K.H."/>
            <person name="Banfield J.F."/>
        </authorList>
    </citation>
    <scope>NUCLEOTIDE SEQUENCE [LARGE SCALE GENOMIC DNA]</scope>
</reference>
<dbReference type="InterPro" id="IPR029063">
    <property type="entry name" value="SAM-dependent_MTases_sf"/>
</dbReference>
<evidence type="ECO:0000313" key="3">
    <source>
        <dbReference type="EMBL" id="KKR42646.1"/>
    </source>
</evidence>
<name>A0A0G0QZ13_9BACT</name>
<gene>
    <name evidence="3" type="ORF">UT77_C0001G0097</name>
</gene>
<organism evidence="3 4">
    <name type="scientific">Candidatus Daviesbacteria bacterium GW2011_GWC2_40_12</name>
    <dbReference type="NCBI Taxonomy" id="1618431"/>
    <lineage>
        <taxon>Bacteria</taxon>
        <taxon>Candidatus Daviesiibacteriota</taxon>
    </lineage>
</organism>
<dbReference type="InterPro" id="IPR038576">
    <property type="entry name" value="Methyltransf_Zn-bd_dom_put_sf"/>
</dbReference>
<dbReference type="Gene3D" id="3.40.50.150">
    <property type="entry name" value="Vaccinia Virus protein VP39"/>
    <property type="match status" value="1"/>
</dbReference>
<dbReference type="Pfam" id="PF08484">
    <property type="entry name" value="Methyltransf_14"/>
    <property type="match status" value="1"/>
</dbReference>
<evidence type="ECO:0000259" key="1">
    <source>
        <dbReference type="Pfam" id="PF08421"/>
    </source>
</evidence>
<dbReference type="Pfam" id="PF08421">
    <property type="entry name" value="Methyltransf_13"/>
    <property type="match status" value="1"/>
</dbReference>
<dbReference type="PANTHER" id="PTHR43861:SF5">
    <property type="entry name" value="BLL5978 PROTEIN"/>
    <property type="match status" value="1"/>
</dbReference>
<dbReference type="EMBL" id="LBYB01000001">
    <property type="protein sequence ID" value="KKR42646.1"/>
    <property type="molecule type" value="Genomic_DNA"/>
</dbReference>
<comment type="caution">
    <text evidence="3">The sequence shown here is derived from an EMBL/GenBank/DDBJ whole genome shotgun (WGS) entry which is preliminary data.</text>
</comment>
<dbReference type="PATRIC" id="fig|1618431.3.peg.97"/>
<evidence type="ECO:0000313" key="4">
    <source>
        <dbReference type="Proteomes" id="UP000034881"/>
    </source>
</evidence>
<dbReference type="Pfam" id="PF13489">
    <property type="entry name" value="Methyltransf_23"/>
    <property type="match status" value="1"/>
</dbReference>
<accession>A0A0G0QZ13</accession>
<proteinExistence type="predicted"/>